<dbReference type="SMART" id="SM00582">
    <property type="entry name" value="RPR"/>
    <property type="match status" value="1"/>
</dbReference>
<feature type="compositionally biased region" description="Low complexity" evidence="2">
    <location>
        <begin position="538"/>
        <end position="554"/>
    </location>
</feature>
<comment type="caution">
    <text evidence="5">The sequence shown here is derived from an EMBL/GenBank/DDBJ whole genome shotgun (WGS) entry which is preliminary data.</text>
</comment>
<dbReference type="GO" id="GO:0006397">
    <property type="term" value="P:mRNA processing"/>
    <property type="evidence" value="ECO:0007669"/>
    <property type="project" value="UniProtKB-KW"/>
</dbReference>
<evidence type="ECO:0000313" key="5">
    <source>
        <dbReference type="EMBL" id="KAJ8477391.1"/>
    </source>
</evidence>
<protein>
    <recommendedName>
        <fullName evidence="7">SURP motif domain-containing protein</fullName>
    </recommendedName>
</protein>
<accession>A0AAV8PCN4</accession>
<dbReference type="GO" id="GO:0048471">
    <property type="term" value="C:perinuclear region of cytoplasm"/>
    <property type="evidence" value="ECO:0007669"/>
    <property type="project" value="TreeGrafter"/>
</dbReference>
<feature type="region of interest" description="Disordered" evidence="2">
    <location>
        <begin position="643"/>
        <end position="721"/>
    </location>
</feature>
<gene>
    <name evidence="5" type="ORF">OPV22_021118</name>
</gene>
<keyword evidence="1" id="KW-0507">mRNA processing</keyword>
<dbReference type="Proteomes" id="UP001222027">
    <property type="component" value="Unassembled WGS sequence"/>
</dbReference>
<feature type="region of interest" description="Disordered" evidence="2">
    <location>
        <begin position="726"/>
        <end position="745"/>
    </location>
</feature>
<dbReference type="Pfam" id="PF01805">
    <property type="entry name" value="Surp"/>
    <property type="match status" value="1"/>
</dbReference>
<dbReference type="InterPro" id="IPR000061">
    <property type="entry name" value="Surp"/>
</dbReference>
<evidence type="ECO:0000256" key="1">
    <source>
        <dbReference type="ARBA" id="ARBA00022664"/>
    </source>
</evidence>
<feature type="compositionally biased region" description="Polar residues" evidence="2">
    <location>
        <begin position="499"/>
        <end position="527"/>
    </location>
</feature>
<reference evidence="5 6" key="1">
    <citation type="submission" date="2022-12" db="EMBL/GenBank/DDBJ databases">
        <title>Chromosome-scale assembly of the Ensete ventricosum genome.</title>
        <authorList>
            <person name="Dussert Y."/>
            <person name="Stocks J."/>
            <person name="Wendawek A."/>
            <person name="Woldeyes F."/>
            <person name="Nichols R.A."/>
            <person name="Borrell J.S."/>
        </authorList>
    </citation>
    <scope>NUCLEOTIDE SEQUENCE [LARGE SCALE GENOMIC DNA]</scope>
    <source>
        <strain evidence="6">cv. Maze</strain>
        <tissue evidence="5">Seeds</tissue>
    </source>
</reference>
<feature type="region of interest" description="Disordered" evidence="2">
    <location>
        <begin position="499"/>
        <end position="554"/>
    </location>
</feature>
<dbReference type="InterPro" id="IPR006569">
    <property type="entry name" value="CID_dom"/>
</dbReference>
<proteinExistence type="predicted"/>
<feature type="domain" description="SURP motif" evidence="3">
    <location>
        <begin position="200"/>
        <end position="244"/>
    </location>
</feature>
<keyword evidence="6" id="KW-1185">Reference proteome</keyword>
<dbReference type="GO" id="GO:0006874">
    <property type="term" value="P:intracellular calcium ion homeostasis"/>
    <property type="evidence" value="ECO:0007669"/>
    <property type="project" value="TreeGrafter"/>
</dbReference>
<organism evidence="5 6">
    <name type="scientific">Ensete ventricosum</name>
    <name type="common">Abyssinian banana</name>
    <name type="synonym">Musa ensete</name>
    <dbReference type="NCBI Taxonomy" id="4639"/>
    <lineage>
        <taxon>Eukaryota</taxon>
        <taxon>Viridiplantae</taxon>
        <taxon>Streptophyta</taxon>
        <taxon>Embryophyta</taxon>
        <taxon>Tracheophyta</taxon>
        <taxon>Spermatophyta</taxon>
        <taxon>Magnoliopsida</taxon>
        <taxon>Liliopsida</taxon>
        <taxon>Zingiberales</taxon>
        <taxon>Musaceae</taxon>
        <taxon>Ensete</taxon>
    </lineage>
</organism>
<dbReference type="PANTHER" id="PTHR12323">
    <property type="entry name" value="SR-RELATED CTD ASSOCIATED FACTOR 6"/>
    <property type="match status" value="1"/>
</dbReference>
<dbReference type="EMBL" id="JAQQAF010000006">
    <property type="protein sequence ID" value="KAJ8477391.1"/>
    <property type="molecule type" value="Genomic_DNA"/>
</dbReference>
<evidence type="ECO:0000256" key="2">
    <source>
        <dbReference type="SAM" id="MobiDB-lite"/>
    </source>
</evidence>
<dbReference type="Gene3D" id="1.10.10.790">
    <property type="entry name" value="Surp module"/>
    <property type="match status" value="1"/>
</dbReference>
<evidence type="ECO:0000259" key="3">
    <source>
        <dbReference type="PROSITE" id="PS50128"/>
    </source>
</evidence>
<evidence type="ECO:0000313" key="6">
    <source>
        <dbReference type="Proteomes" id="UP001222027"/>
    </source>
</evidence>
<dbReference type="Pfam" id="PF25123">
    <property type="entry name" value="SWAP1_C"/>
    <property type="match status" value="1"/>
</dbReference>
<feature type="domain" description="CID" evidence="4">
    <location>
        <begin position="344"/>
        <end position="485"/>
    </location>
</feature>
<dbReference type="Pfam" id="PF04818">
    <property type="entry name" value="CID"/>
    <property type="match status" value="1"/>
</dbReference>
<dbReference type="PROSITE" id="PS51391">
    <property type="entry name" value="CID"/>
    <property type="match status" value="1"/>
</dbReference>
<feature type="compositionally biased region" description="Basic and acidic residues" evidence="2">
    <location>
        <begin position="648"/>
        <end position="667"/>
    </location>
</feature>
<dbReference type="PANTHER" id="PTHR12323:SF0">
    <property type="entry name" value="CALCIUM HOMEOSTASIS ENDOPLASMIC RETICULUM PROTEIN"/>
    <property type="match status" value="1"/>
</dbReference>
<name>A0AAV8PCN4_ENSVE</name>
<sequence length="745" mass="82400">MDCNGPDRIKLGSRGLNSTEEREMEKLLLNRPLPNAANPVGAPPQPSVELGLLFFSRGRVVCFRKRRKHCTLLTVMDRQAQEYLTAMAFAQQQQQQASMQPQQQFGFRPQPQQFPHQVHGSPFLPPHPSQPFPAYHHHFPPQQQLFPHHLPLNLQQQQQALAALEPHNLPLHIMAQTAYTHPYESAPPAAPPSDPELQQRIDMLVEYVAKNGPEFESMVCEKQRENPDYSFLFGGEGHNYYRYKCWLYTRPPGAPSHHSFHSSSMPMIPSSHNPMLNPSAVNPTLISNPAGATGSVYGAPQLHQPSYPPFYDQHQKLHSQPFMGQPRPDYELSTKSFKGLSGPLPSDVAAELSSVLINLTGTKESIKGAKVWFMQRSPFAPALAESLRDRIFALDDSERQMHIIFLVNDILFDSLQHRISPRELDNEALAFRPVLGSMLAKIYNNPHNKDANQSRLEKILQFWASKEVYNQETVSSLEREMTGGLPCRPAAQMEAVGGLNSSNLTGLTPQQWSDNKNSDPSFRSQEVTNKHLPPTSALQFTPTSTQQTPSSLTLPVQPTVPTALSQLQPNSAASIMDQGPSPYPLFPPGLIPDMVRKMQIGSGVPYSPLSTLDIPTVIAPSTVSPSKILDRVSKFFKEIGEINPSEGPIRHSASDDEYDEHGMEPPARKGGACIPPPNLKVDAETGAYADGSVDRKAGSGGSGRLGLGATADPNEVSQYDDVYTSYRKQRSTNYHSSMSARAASK</sequence>
<dbReference type="GO" id="GO:0005634">
    <property type="term" value="C:nucleus"/>
    <property type="evidence" value="ECO:0007669"/>
    <property type="project" value="UniProtKB-ARBA"/>
</dbReference>
<dbReference type="PROSITE" id="PS50128">
    <property type="entry name" value="SURP"/>
    <property type="match status" value="1"/>
</dbReference>
<dbReference type="InterPro" id="IPR056922">
    <property type="entry name" value="SWAP1_C"/>
</dbReference>
<dbReference type="Gene3D" id="1.25.40.90">
    <property type="match status" value="1"/>
</dbReference>
<evidence type="ECO:0008006" key="7">
    <source>
        <dbReference type="Google" id="ProtNLM"/>
    </source>
</evidence>
<dbReference type="GO" id="GO:0003723">
    <property type="term" value="F:RNA binding"/>
    <property type="evidence" value="ECO:0007669"/>
    <property type="project" value="InterPro"/>
</dbReference>
<dbReference type="InterPro" id="IPR008942">
    <property type="entry name" value="ENTH_VHS"/>
</dbReference>
<evidence type="ECO:0000259" key="4">
    <source>
        <dbReference type="PROSITE" id="PS51391"/>
    </source>
</evidence>
<dbReference type="AlphaFoldDB" id="A0AAV8PCN4"/>
<dbReference type="InterPro" id="IPR035967">
    <property type="entry name" value="SWAP/Surp_sf"/>
</dbReference>
<dbReference type="SUPFAM" id="SSF109905">
    <property type="entry name" value="Surp module (SWAP domain)"/>
    <property type="match status" value="1"/>
</dbReference>
<dbReference type="SMART" id="SM00648">
    <property type="entry name" value="SWAP"/>
    <property type="match status" value="1"/>
</dbReference>